<dbReference type="Proteomes" id="UP000014115">
    <property type="component" value="Unassembled WGS sequence"/>
</dbReference>
<name>K2KWK4_9GAMM</name>
<comment type="subcellular location">
    <subcellularLocation>
        <location evidence="1">Cytoplasm</location>
    </subcellularLocation>
</comment>
<protein>
    <recommendedName>
        <fullName evidence="1">Glycine cleavage system transcriptional repressor</fullName>
    </recommendedName>
</protein>
<dbReference type="EMBL" id="AMRG01000002">
    <property type="protein sequence ID" value="EKE86864.1"/>
    <property type="molecule type" value="Genomic_DNA"/>
</dbReference>
<gene>
    <name evidence="2" type="ORF">A10D4_01442</name>
</gene>
<dbReference type="InterPro" id="IPR016867">
    <property type="entry name" value="GcvR"/>
</dbReference>
<dbReference type="GO" id="GO:0005737">
    <property type="term" value="C:cytoplasm"/>
    <property type="evidence" value="ECO:0007669"/>
    <property type="project" value="UniProtKB-SubCell"/>
</dbReference>
<keyword evidence="3" id="KW-1185">Reference proteome</keyword>
<dbReference type="InterPro" id="IPR050990">
    <property type="entry name" value="UPF0237/GcvR_regulator"/>
</dbReference>
<reference evidence="2 3" key="1">
    <citation type="journal article" date="2012" name="J. Bacteriol.">
        <title>Genome Sequence of Idiomarina xiamenensis Type Strain 10-D-4.</title>
        <authorList>
            <person name="Lai Q."/>
            <person name="Wang L."/>
            <person name="Wang W."/>
            <person name="Shao Z."/>
        </authorList>
    </citation>
    <scope>NUCLEOTIDE SEQUENCE [LARGE SCALE GENOMIC DNA]</scope>
    <source>
        <strain evidence="2 3">10-D-4</strain>
    </source>
</reference>
<dbReference type="eggNOG" id="COG2716">
    <property type="taxonomic scope" value="Bacteria"/>
</dbReference>
<sequence length="178" mass="19446">MSQQLIITAMGSNRVGIVKQVTELVSDCDCNIVDSRMALFGQEFVLTLLLAGTSASLDRIEHLLPTSAIRMELLTMSKRTQPRPLPPFPHRAEIILRGNDAPGILKSISDVLADAAVDIVSLRSESEQMADCTCLQMSLVVQASDEDSYQRMQKHIQAHCQTLAIDCQIHALSSVVSA</sequence>
<evidence type="ECO:0000256" key="1">
    <source>
        <dbReference type="PIRNR" id="PIRNR028103"/>
    </source>
</evidence>
<dbReference type="RefSeq" id="WP_008487256.1">
    <property type="nucleotide sequence ID" value="NZ_AMRG01000002.1"/>
</dbReference>
<dbReference type="PIRSF" id="PIRSF028103">
    <property type="entry name" value="GcvR"/>
    <property type="match status" value="1"/>
</dbReference>
<evidence type="ECO:0000313" key="3">
    <source>
        <dbReference type="Proteomes" id="UP000014115"/>
    </source>
</evidence>
<comment type="caution">
    <text evidence="2">The sequence shown here is derived from an EMBL/GenBank/DDBJ whole genome shotgun (WGS) entry which is preliminary data.</text>
</comment>
<organism evidence="2 3">
    <name type="scientific">Idiomarina xiamenensis 10-D-4</name>
    <dbReference type="NCBI Taxonomy" id="740709"/>
    <lineage>
        <taxon>Bacteria</taxon>
        <taxon>Pseudomonadati</taxon>
        <taxon>Pseudomonadota</taxon>
        <taxon>Gammaproteobacteria</taxon>
        <taxon>Alteromonadales</taxon>
        <taxon>Idiomarinaceae</taxon>
        <taxon>Idiomarina</taxon>
    </lineage>
</organism>
<keyword evidence="1" id="KW-0678">Repressor</keyword>
<dbReference type="SUPFAM" id="SSF55021">
    <property type="entry name" value="ACT-like"/>
    <property type="match status" value="2"/>
</dbReference>
<dbReference type="FunFam" id="3.30.70.260:FF:000005">
    <property type="entry name" value="Glycine cleavage system transcriptional repressor"/>
    <property type="match status" value="1"/>
</dbReference>
<keyword evidence="1" id="KW-0804">Transcription</keyword>
<dbReference type="PATRIC" id="fig|740709.3.peg.289"/>
<accession>K2KWK4</accession>
<dbReference type="Pfam" id="PF13740">
    <property type="entry name" value="ACT_6"/>
    <property type="match status" value="1"/>
</dbReference>
<dbReference type="AlphaFoldDB" id="K2KWK4"/>
<dbReference type="Gene3D" id="3.30.70.260">
    <property type="match status" value="2"/>
</dbReference>
<dbReference type="InterPro" id="IPR045865">
    <property type="entry name" value="ACT-like_dom_sf"/>
</dbReference>
<dbReference type="STRING" id="740709.A10D4_01442"/>
<dbReference type="PANTHER" id="PTHR34875">
    <property type="entry name" value="UPF0237 PROTEIN MJ1558"/>
    <property type="match status" value="1"/>
</dbReference>
<proteinExistence type="predicted"/>
<evidence type="ECO:0000313" key="2">
    <source>
        <dbReference type="EMBL" id="EKE86864.1"/>
    </source>
</evidence>
<keyword evidence="1" id="KW-0963">Cytoplasm</keyword>
<dbReference type="GO" id="GO:0006355">
    <property type="term" value="P:regulation of DNA-templated transcription"/>
    <property type="evidence" value="ECO:0007669"/>
    <property type="project" value="UniProtKB-UniRule"/>
</dbReference>
<dbReference type="PANTHER" id="PTHR34875:SF5">
    <property type="entry name" value="GLYCINE CLEAVAGE SYSTEM TRANSCRIPTIONAL REPRESSOR"/>
    <property type="match status" value="1"/>
</dbReference>